<dbReference type="InterPro" id="IPR043128">
    <property type="entry name" value="Rev_trsase/Diguanyl_cyclase"/>
</dbReference>
<dbReference type="SUPFAM" id="SSF56672">
    <property type="entry name" value="DNA/RNA polymerases"/>
    <property type="match status" value="1"/>
</dbReference>
<dbReference type="Gene3D" id="1.10.150.20">
    <property type="entry name" value="5' to 3' exonuclease, C-terminal subdomain"/>
    <property type="match status" value="1"/>
</dbReference>
<dbReference type="Gene3D" id="3.30.70.270">
    <property type="match status" value="1"/>
</dbReference>
<dbReference type="InterPro" id="IPR043502">
    <property type="entry name" value="DNA/RNA_pol_sf"/>
</dbReference>
<dbReference type="Pfam" id="PF11799">
    <property type="entry name" value="IMS_C"/>
    <property type="match status" value="1"/>
</dbReference>
<dbReference type="HAMAP" id="MF_01113">
    <property type="entry name" value="DNApol_IV"/>
    <property type="match status" value="1"/>
</dbReference>
<keyword evidence="3 6" id="KW-0548">Nucleotidyltransferase</keyword>
<dbReference type="EMBL" id="LK996017">
    <property type="protein sequence ID" value="CDX04413.1"/>
    <property type="molecule type" value="Genomic_DNA"/>
</dbReference>
<evidence type="ECO:0000256" key="2">
    <source>
        <dbReference type="ARBA" id="ARBA00022457"/>
    </source>
</evidence>
<evidence type="ECO:0000256" key="1">
    <source>
        <dbReference type="ARBA" id="ARBA00010945"/>
    </source>
</evidence>
<dbReference type="EC" id="2.7.7.7" evidence="6"/>
<keyword evidence="6" id="KW-0235">DNA replication</keyword>
<dbReference type="PROSITE" id="PS50173">
    <property type="entry name" value="UMUC"/>
    <property type="match status" value="1"/>
</dbReference>
<dbReference type="CDD" id="cd03586">
    <property type="entry name" value="PolY_Pol_IV_kappa"/>
    <property type="match status" value="1"/>
</dbReference>
<dbReference type="Gene3D" id="3.40.1170.60">
    <property type="match status" value="1"/>
</dbReference>
<comment type="subcellular location">
    <subcellularLocation>
        <location evidence="6">Cytoplasm</location>
    </subcellularLocation>
</comment>
<keyword evidence="5 6" id="KW-0239">DNA-directed DNA polymerase</keyword>
<protein>
    <recommendedName>
        <fullName evidence="6">DNA polymerase IV</fullName>
        <shortName evidence="6">Pol IV</shortName>
        <ecNumber evidence="6">2.7.7.7</ecNumber>
    </recommendedName>
</protein>
<dbReference type="GO" id="GO:0006261">
    <property type="term" value="P:DNA-templated DNA replication"/>
    <property type="evidence" value="ECO:0007669"/>
    <property type="project" value="UniProtKB-UniRule"/>
</dbReference>
<keyword evidence="6" id="KW-0479">Metal-binding</keyword>
<comment type="subunit">
    <text evidence="6">Monomer.</text>
</comment>
<dbReference type="GO" id="GO:0009432">
    <property type="term" value="P:SOS response"/>
    <property type="evidence" value="ECO:0007669"/>
    <property type="project" value="TreeGrafter"/>
</dbReference>
<dbReference type="GO" id="GO:0003887">
    <property type="term" value="F:DNA-directed DNA polymerase activity"/>
    <property type="evidence" value="ECO:0007669"/>
    <property type="project" value="UniProtKB-UniRule"/>
</dbReference>
<dbReference type="PANTHER" id="PTHR11076">
    <property type="entry name" value="DNA REPAIR POLYMERASE UMUC / TRANSFERASE FAMILY MEMBER"/>
    <property type="match status" value="1"/>
</dbReference>
<dbReference type="GO" id="GO:0005829">
    <property type="term" value="C:cytosol"/>
    <property type="evidence" value="ECO:0007669"/>
    <property type="project" value="TreeGrafter"/>
</dbReference>
<dbReference type="PANTHER" id="PTHR11076:SF35">
    <property type="entry name" value="DNA REPAIR PROTEIN HOMOLOG YOBH"/>
    <property type="match status" value="1"/>
</dbReference>
<dbReference type="InterPro" id="IPR036775">
    <property type="entry name" value="DNA_pol_Y-fam_lit_finger_sf"/>
</dbReference>
<dbReference type="SUPFAM" id="SSF100879">
    <property type="entry name" value="Lesion bypass DNA polymerase (Y-family), little finger domain"/>
    <property type="match status" value="1"/>
</dbReference>
<dbReference type="PATRIC" id="fig|49338.4.peg.4872"/>
<comment type="cofactor">
    <cofactor evidence="6">
        <name>Mg(2+)</name>
        <dbReference type="ChEBI" id="CHEBI:18420"/>
    </cofactor>
    <text evidence="6">Binds 2 magnesium ions per subunit.</text>
</comment>
<proteinExistence type="inferred from homology"/>
<keyword evidence="6" id="KW-0234">DNA repair</keyword>
<dbReference type="InterPro" id="IPR050116">
    <property type="entry name" value="DNA_polymerase-Y"/>
</dbReference>
<reference evidence="8" key="1">
    <citation type="submission" date="2014-07" db="EMBL/GenBank/DDBJ databases">
        <authorList>
            <person name="Hornung V.Bastian."/>
        </authorList>
    </citation>
    <scope>NUCLEOTIDE SEQUENCE</scope>
    <source>
        <strain evidence="8">PCE-S</strain>
    </source>
</reference>
<dbReference type="GO" id="GO:0042276">
    <property type="term" value="P:error-prone translesion synthesis"/>
    <property type="evidence" value="ECO:0007669"/>
    <property type="project" value="TreeGrafter"/>
</dbReference>
<keyword evidence="2 6" id="KW-0515">Mutator protein</keyword>
<evidence type="ECO:0000313" key="8">
    <source>
        <dbReference type="EMBL" id="CDX04413.1"/>
    </source>
</evidence>
<dbReference type="AlphaFoldDB" id="A0A098B6A9"/>
<feature type="site" description="Substrate discrimination" evidence="6">
    <location>
        <position position="15"/>
    </location>
</feature>
<accession>A0A098B6A9</accession>
<dbReference type="GO" id="GO:0006281">
    <property type="term" value="P:DNA repair"/>
    <property type="evidence" value="ECO:0007669"/>
    <property type="project" value="UniProtKB-UniRule"/>
</dbReference>
<dbReference type="InterPro" id="IPR022880">
    <property type="entry name" value="DNApol_IV"/>
</dbReference>
<dbReference type="GO" id="GO:0000287">
    <property type="term" value="F:magnesium ion binding"/>
    <property type="evidence" value="ECO:0007669"/>
    <property type="project" value="UniProtKB-UniRule"/>
</dbReference>
<comment type="catalytic activity">
    <reaction evidence="6">
        <text>DNA(n) + a 2'-deoxyribonucleoside 5'-triphosphate = DNA(n+1) + diphosphate</text>
        <dbReference type="Rhea" id="RHEA:22508"/>
        <dbReference type="Rhea" id="RHEA-COMP:17339"/>
        <dbReference type="Rhea" id="RHEA-COMP:17340"/>
        <dbReference type="ChEBI" id="CHEBI:33019"/>
        <dbReference type="ChEBI" id="CHEBI:61560"/>
        <dbReference type="ChEBI" id="CHEBI:173112"/>
        <dbReference type="EC" id="2.7.7.7"/>
    </reaction>
</comment>
<keyword evidence="6" id="KW-0460">Magnesium</keyword>
<gene>
    <name evidence="6" type="primary">dinB</name>
    <name evidence="8" type="ORF">DPCES_4527</name>
</gene>
<dbReference type="InterPro" id="IPR001126">
    <property type="entry name" value="UmuC"/>
</dbReference>
<organism evidence="8">
    <name type="scientific">Desulfitobacterium hafniense</name>
    <name type="common">Desulfitobacterium frappieri</name>
    <dbReference type="NCBI Taxonomy" id="49338"/>
    <lineage>
        <taxon>Bacteria</taxon>
        <taxon>Bacillati</taxon>
        <taxon>Bacillota</taxon>
        <taxon>Clostridia</taxon>
        <taxon>Eubacteriales</taxon>
        <taxon>Desulfitobacteriaceae</taxon>
        <taxon>Desulfitobacterium</taxon>
    </lineage>
</organism>
<feature type="domain" description="UmuC" evidence="7">
    <location>
        <begin position="6"/>
        <end position="194"/>
    </location>
</feature>
<evidence type="ECO:0000259" key="7">
    <source>
        <dbReference type="PROSITE" id="PS50173"/>
    </source>
</evidence>
<feature type="active site" evidence="6">
    <location>
        <position position="113"/>
    </location>
</feature>
<evidence type="ECO:0000256" key="5">
    <source>
        <dbReference type="ARBA" id="ARBA00022932"/>
    </source>
</evidence>
<comment type="function">
    <text evidence="6">Poorly processive, error-prone DNA polymerase involved in untargeted mutagenesis. Copies undamaged DNA at stalled replication forks, which arise in vivo from mismatched or misaligned primer ends. These misaligned primers can be extended by PolIV. Exhibits no 3'-5' exonuclease (proofreading) activity. May be involved in translesional synthesis, in conjunction with the beta clamp from PolIII.</text>
</comment>
<evidence type="ECO:0000256" key="6">
    <source>
        <dbReference type="HAMAP-Rule" id="MF_01113"/>
    </source>
</evidence>
<keyword evidence="6" id="KW-0963">Cytoplasm</keyword>
<dbReference type="Gene3D" id="3.30.1490.100">
    <property type="entry name" value="DNA polymerase, Y-family, little finger domain"/>
    <property type="match status" value="1"/>
</dbReference>
<keyword evidence="6 8" id="KW-0808">Transferase</keyword>
<dbReference type="InterPro" id="IPR017961">
    <property type="entry name" value="DNA_pol_Y-fam_little_finger"/>
</dbReference>
<feature type="binding site" evidence="6">
    <location>
        <position position="10"/>
    </location>
    <ligand>
        <name>Mg(2+)</name>
        <dbReference type="ChEBI" id="CHEBI:18420"/>
    </ligand>
</feature>
<keyword evidence="6" id="KW-0238">DNA-binding</keyword>
<dbReference type="Pfam" id="PF00817">
    <property type="entry name" value="IMS"/>
    <property type="match status" value="1"/>
</dbReference>
<evidence type="ECO:0000256" key="3">
    <source>
        <dbReference type="ARBA" id="ARBA00022695"/>
    </source>
</evidence>
<sequence>MSKSIIFHIDVNSAYLSWEAVYRLQQGDPLDLRTVPSVVGGDPLTRHGIVLAKSIPAKEYAIKTGETLYSALAKCPDLIIARPNYLLFRQCSEALSLILRDYSPLIQQFSVDEYFLDFTAMDLLFGDPLATAYKIKERIRNELGFTVNIGISTNKLLAKMASELQKPDQVHTLFPEEIAEKMWPLPVGELFMVGRATTRQLLSRNIKTIGELAHTDPRLLKGIMKSHGLLIWNYAHGIENSPVRPGGRVAVKGMGNSTTTSFDVKNRREAHLVLLSLVETVSARLRHDQYFARLISISFRTHEFLSYSHQRKLSHATDCTNELWEIACQLFDELWKGQPLRHLGIRASELCQNDFLQFSFFTKDYERDRKVDQAVDIIRQRFGSQAIMRSSYLHSGLKSMTGGVIAEEEYPAMTSLL</sequence>
<name>A0A098B6A9_DESHA</name>
<comment type="similarity">
    <text evidence="1 6">Belongs to the DNA polymerase type-Y family.</text>
</comment>
<feature type="binding site" evidence="6">
    <location>
        <position position="112"/>
    </location>
    <ligand>
        <name>Mg(2+)</name>
        <dbReference type="ChEBI" id="CHEBI:18420"/>
    </ligand>
</feature>
<keyword evidence="4 6" id="KW-0227">DNA damage</keyword>
<dbReference type="RefSeq" id="WP_144676754.1">
    <property type="nucleotide sequence ID" value="NZ_LK996017.1"/>
</dbReference>
<evidence type="ECO:0000256" key="4">
    <source>
        <dbReference type="ARBA" id="ARBA00022763"/>
    </source>
</evidence>
<dbReference type="GO" id="GO:0003684">
    <property type="term" value="F:damaged DNA binding"/>
    <property type="evidence" value="ECO:0007669"/>
    <property type="project" value="InterPro"/>
</dbReference>